<feature type="coiled-coil region" evidence="1">
    <location>
        <begin position="40"/>
        <end position="95"/>
    </location>
</feature>
<accession>A0A150F9E5</accession>
<keyword evidence="3" id="KW-1185">Reference proteome</keyword>
<dbReference type="STRING" id="1793963.AXI58_12635"/>
<protein>
    <submittedName>
        <fullName evidence="2">Uncharacterized protein</fullName>
    </submittedName>
</protein>
<evidence type="ECO:0000313" key="3">
    <source>
        <dbReference type="Proteomes" id="UP000075430"/>
    </source>
</evidence>
<proteinExistence type="predicted"/>
<keyword evidence="1" id="KW-0175">Coiled coil</keyword>
<dbReference type="AlphaFoldDB" id="A0A150F9E5"/>
<reference evidence="3" key="1">
    <citation type="submission" date="2016-02" db="EMBL/GenBank/DDBJ databases">
        <authorList>
            <person name="Dunlap C."/>
        </authorList>
    </citation>
    <scope>NUCLEOTIDE SEQUENCE [LARGE SCALE GENOMIC DNA]</scope>
    <source>
        <strain evidence="3">NRRL B-41092</strain>
    </source>
</reference>
<dbReference type="OrthoDB" id="2940686at2"/>
<sequence length="126" mass="14339">MKEFKINLSKGEVLYTGSYICALSKTPASTPEQISLEAAAEKLAEELIMQQAMNREHQRQQEVTVIQFRQAQEDIKLLQEENKRYRNALEFYADDTTYTNEFEDCPPAIDMDWGAVAKTALEGAAE</sequence>
<organism evidence="2 3">
    <name type="scientific">Bacillus nakamurai</name>
    <dbReference type="NCBI Taxonomy" id="1793963"/>
    <lineage>
        <taxon>Bacteria</taxon>
        <taxon>Bacillati</taxon>
        <taxon>Bacillota</taxon>
        <taxon>Bacilli</taxon>
        <taxon>Bacillales</taxon>
        <taxon>Bacillaceae</taxon>
        <taxon>Bacillus</taxon>
    </lineage>
</organism>
<name>A0A150F9E5_9BACI</name>
<dbReference type="EMBL" id="LSBA01000006">
    <property type="protein sequence ID" value="KXZ21782.1"/>
    <property type="molecule type" value="Genomic_DNA"/>
</dbReference>
<comment type="caution">
    <text evidence="2">The sequence shown here is derived from an EMBL/GenBank/DDBJ whole genome shotgun (WGS) entry which is preliminary data.</text>
</comment>
<dbReference type="RefSeq" id="WP_024085435.1">
    <property type="nucleotide sequence ID" value="NZ_JARLZY010000005.1"/>
</dbReference>
<gene>
    <name evidence="2" type="ORF">AXI58_12635</name>
</gene>
<dbReference type="Proteomes" id="UP000075430">
    <property type="component" value="Unassembled WGS sequence"/>
</dbReference>
<evidence type="ECO:0000256" key="1">
    <source>
        <dbReference type="SAM" id="Coils"/>
    </source>
</evidence>
<evidence type="ECO:0000313" key="2">
    <source>
        <dbReference type="EMBL" id="KXZ21782.1"/>
    </source>
</evidence>